<protein>
    <submittedName>
        <fullName evidence="1">Uncharacterized protein</fullName>
    </submittedName>
</protein>
<dbReference type="EMBL" id="LZYB01000001">
    <property type="protein sequence ID" value="OBV12563.1"/>
    <property type="molecule type" value="Genomic_DNA"/>
</dbReference>
<comment type="caution">
    <text evidence="1">The sequence shown here is derived from an EMBL/GenBank/DDBJ whole genome shotgun (WGS) entry which is preliminary data.</text>
</comment>
<keyword evidence="2" id="KW-1185">Reference proteome</keyword>
<evidence type="ECO:0000313" key="2">
    <source>
        <dbReference type="Proteomes" id="UP000092484"/>
    </source>
</evidence>
<sequence length="130" mass="13400">MIALVDGWEILIGAERLGADEAESFASGRAAPFVSLVGKATVSACDRTGQAAKLWALADAAAGISDVGERRVFLDAARNIGTPRGRLPAEMRGLAVLEALARRALRNDGAPLMAGRGASLAALRAAIFLS</sequence>
<dbReference type="Proteomes" id="UP000092484">
    <property type="component" value="Unassembled WGS sequence"/>
</dbReference>
<dbReference type="STRING" id="1300349.I603_0694"/>
<reference evidence="1 2" key="1">
    <citation type="submission" date="2016-06" db="EMBL/GenBank/DDBJ databases">
        <title>Genome sequence of Porphyrobacter dokdonensis DSW-74.</title>
        <authorList>
            <person name="Kim J.F."/>
            <person name="Song J.Y."/>
        </authorList>
    </citation>
    <scope>NUCLEOTIDE SEQUENCE [LARGE SCALE GENOMIC DNA]</scope>
    <source>
        <strain evidence="1 2">DSW-74</strain>
    </source>
</reference>
<accession>A0A1A7BJ29</accession>
<evidence type="ECO:0000313" key="1">
    <source>
        <dbReference type="EMBL" id="OBV12563.1"/>
    </source>
</evidence>
<organism evidence="1 2">
    <name type="scientific">Erythrobacter dokdonensis DSW-74</name>
    <dbReference type="NCBI Taxonomy" id="1300349"/>
    <lineage>
        <taxon>Bacteria</taxon>
        <taxon>Pseudomonadati</taxon>
        <taxon>Pseudomonadota</taxon>
        <taxon>Alphaproteobacteria</taxon>
        <taxon>Sphingomonadales</taxon>
        <taxon>Erythrobacteraceae</taxon>
        <taxon>Erythrobacter/Porphyrobacter group</taxon>
        <taxon>Erythrobacter</taxon>
    </lineage>
</organism>
<dbReference type="PATRIC" id="fig|1300349.4.peg.688"/>
<name>A0A1A7BJ29_9SPHN</name>
<proteinExistence type="predicted"/>
<dbReference type="AlphaFoldDB" id="A0A1A7BJ29"/>
<gene>
    <name evidence="1" type="ORF">I603_0694</name>
</gene>